<dbReference type="InterPro" id="IPR000873">
    <property type="entry name" value="AMP-dep_synth/lig_dom"/>
</dbReference>
<dbReference type="Pfam" id="PF13193">
    <property type="entry name" value="AMP-binding_C"/>
    <property type="match status" value="1"/>
</dbReference>
<dbReference type="Pfam" id="PF00501">
    <property type="entry name" value="AMP-binding"/>
    <property type="match status" value="1"/>
</dbReference>
<comment type="caution">
    <text evidence="3">The sequence shown here is derived from an EMBL/GenBank/DDBJ whole genome shotgun (WGS) entry which is preliminary data.</text>
</comment>
<protein>
    <submittedName>
        <fullName evidence="3">Class I adenylate-forming enzyme family protein</fullName>
    </submittedName>
</protein>
<keyword evidence="4" id="KW-1185">Reference proteome</keyword>
<reference evidence="4" key="1">
    <citation type="journal article" date="2019" name="Int. J. Syst. Evol. Microbiol.">
        <title>The Global Catalogue of Microorganisms (GCM) 10K type strain sequencing project: providing services to taxonomists for standard genome sequencing and annotation.</title>
        <authorList>
            <consortium name="The Broad Institute Genomics Platform"/>
            <consortium name="The Broad Institute Genome Sequencing Center for Infectious Disease"/>
            <person name="Wu L."/>
            <person name="Ma J."/>
        </authorList>
    </citation>
    <scope>NUCLEOTIDE SEQUENCE [LARGE SCALE GENOMIC DNA]</scope>
    <source>
        <strain evidence="4">CGMCC 1.16275</strain>
    </source>
</reference>
<name>A0ABW4I1E8_9SPHN</name>
<feature type="domain" description="AMP-binding enzyme C-terminal" evidence="2">
    <location>
        <begin position="462"/>
        <end position="539"/>
    </location>
</feature>
<evidence type="ECO:0000313" key="4">
    <source>
        <dbReference type="Proteomes" id="UP001597115"/>
    </source>
</evidence>
<feature type="domain" description="AMP-dependent synthetase/ligase" evidence="1">
    <location>
        <begin position="32"/>
        <end position="412"/>
    </location>
</feature>
<dbReference type="InterPro" id="IPR025110">
    <property type="entry name" value="AMP-bd_C"/>
</dbReference>
<evidence type="ECO:0000313" key="3">
    <source>
        <dbReference type="EMBL" id="MFD1611503.1"/>
    </source>
</evidence>
<dbReference type="Gene3D" id="3.30.300.30">
    <property type="match status" value="1"/>
</dbReference>
<evidence type="ECO:0000259" key="2">
    <source>
        <dbReference type="Pfam" id="PF13193"/>
    </source>
</evidence>
<dbReference type="PANTHER" id="PTHR24096">
    <property type="entry name" value="LONG-CHAIN-FATTY-ACID--COA LIGASE"/>
    <property type="match status" value="1"/>
</dbReference>
<dbReference type="RefSeq" id="WP_380888093.1">
    <property type="nucleotide sequence ID" value="NZ_JBHUDY010000001.1"/>
</dbReference>
<proteinExistence type="predicted"/>
<dbReference type="InterPro" id="IPR042099">
    <property type="entry name" value="ANL_N_sf"/>
</dbReference>
<accession>A0ABW4I1E8</accession>
<dbReference type="InterPro" id="IPR045851">
    <property type="entry name" value="AMP-bd_C_sf"/>
</dbReference>
<evidence type="ECO:0000259" key="1">
    <source>
        <dbReference type="Pfam" id="PF00501"/>
    </source>
</evidence>
<organism evidence="3 4">
    <name type="scientific">Sphingomonas tabacisoli</name>
    <dbReference type="NCBI Taxonomy" id="2249466"/>
    <lineage>
        <taxon>Bacteria</taxon>
        <taxon>Pseudomonadati</taxon>
        <taxon>Pseudomonadota</taxon>
        <taxon>Alphaproteobacteria</taxon>
        <taxon>Sphingomonadales</taxon>
        <taxon>Sphingomonadaceae</taxon>
        <taxon>Sphingomonas</taxon>
    </lineage>
</organism>
<dbReference type="Gene3D" id="3.40.50.12780">
    <property type="entry name" value="N-terminal domain of ligase-like"/>
    <property type="match status" value="1"/>
</dbReference>
<dbReference type="Proteomes" id="UP001597115">
    <property type="component" value="Unassembled WGS sequence"/>
</dbReference>
<gene>
    <name evidence="3" type="ORF">ACFSCW_06785</name>
</gene>
<sequence length="555" mass="59833">MTEVAPSPSLVRGPPLEDEPGLGALTLPGYLREVTERFAAREAVVFHSPHGVIRWDYATLWDKAVAVAKALIARGLGKDGRVGILMSNRPEWLAATFGISLAGGVAVPLSTFSTRDELEHLLAASDISVLLLERTLLKRDFLADLHAIEPALAGTPPFRCPRFPYLRRIVALDHTTGAGEWQRFLEEGRDVDTALVDAAAAQVRPSDTAVLFFSSGSTRLPKGILSAHRGVAIQLWRWARIYALEGDLRCWAANGLFWSGVFGMALGMTFSAGGAIVLQPTFAAEEALQLMEREKVNVPLAWAHQWARLAEAAADMPVDLSSLRYLDSDTPLAAHPTVPRGWKEPTGYGVTETFTICVAWPEGTPSAIRGTSHGEVLPGNTVKIVDPLTGTIVPRGISGEIVVRGPTLMLNYVGIPAGETLDAEGYFHTGDGGHFDESGRLFWEGRLDDIIKTGGANVSPAEVDAVLATCPGVKLASTVGVPHDTRGEMVVACIVAREDALLDEAGIRTFLNERLASYKVPRRVLFLREEELPLTGSAKVKLAALRDVAQRHLAS</sequence>
<dbReference type="CDD" id="cd04433">
    <property type="entry name" value="AFD_class_I"/>
    <property type="match status" value="1"/>
</dbReference>
<dbReference type="SUPFAM" id="SSF56801">
    <property type="entry name" value="Acetyl-CoA synthetase-like"/>
    <property type="match status" value="1"/>
</dbReference>
<dbReference type="EMBL" id="JBHUDY010000001">
    <property type="protein sequence ID" value="MFD1611503.1"/>
    <property type="molecule type" value="Genomic_DNA"/>
</dbReference>